<dbReference type="SUPFAM" id="SSF53335">
    <property type="entry name" value="S-adenosyl-L-methionine-dependent methyltransferases"/>
    <property type="match status" value="1"/>
</dbReference>
<dbReference type="Pfam" id="PF13578">
    <property type="entry name" value="Methyltransf_24"/>
    <property type="match status" value="1"/>
</dbReference>
<dbReference type="Proteomes" id="UP001595776">
    <property type="component" value="Unassembled WGS sequence"/>
</dbReference>
<dbReference type="GO" id="GO:0008168">
    <property type="term" value="F:methyltransferase activity"/>
    <property type="evidence" value="ECO:0007669"/>
    <property type="project" value="UniProtKB-KW"/>
</dbReference>
<organism evidence="1 2">
    <name type="scientific">Kordiimonas lipolytica</name>
    <dbReference type="NCBI Taxonomy" id="1662421"/>
    <lineage>
        <taxon>Bacteria</taxon>
        <taxon>Pseudomonadati</taxon>
        <taxon>Pseudomonadota</taxon>
        <taxon>Alphaproteobacteria</taxon>
        <taxon>Kordiimonadales</taxon>
        <taxon>Kordiimonadaceae</taxon>
        <taxon>Kordiimonas</taxon>
    </lineage>
</organism>
<dbReference type="EC" id="2.1.1.-" evidence="1"/>
<dbReference type="GO" id="GO:0032259">
    <property type="term" value="P:methylation"/>
    <property type="evidence" value="ECO:0007669"/>
    <property type="project" value="UniProtKB-KW"/>
</dbReference>
<evidence type="ECO:0000313" key="2">
    <source>
        <dbReference type="Proteomes" id="UP001595776"/>
    </source>
</evidence>
<proteinExistence type="predicted"/>
<dbReference type="InterPro" id="IPR029063">
    <property type="entry name" value="SAM-dependent_MTases_sf"/>
</dbReference>
<comment type="caution">
    <text evidence="1">The sequence shown here is derived from an EMBL/GenBank/DDBJ whole genome shotgun (WGS) entry which is preliminary data.</text>
</comment>
<gene>
    <name evidence="1" type="ORF">ACFO5Q_04165</name>
</gene>
<keyword evidence="1" id="KW-0808">Transferase</keyword>
<reference evidence="2" key="1">
    <citation type="journal article" date="2019" name="Int. J. Syst. Evol. Microbiol.">
        <title>The Global Catalogue of Microorganisms (GCM) 10K type strain sequencing project: providing services to taxonomists for standard genome sequencing and annotation.</title>
        <authorList>
            <consortium name="The Broad Institute Genomics Platform"/>
            <consortium name="The Broad Institute Genome Sequencing Center for Infectious Disease"/>
            <person name="Wu L."/>
            <person name="Ma J."/>
        </authorList>
    </citation>
    <scope>NUCLEOTIDE SEQUENCE [LARGE SCALE GENOMIC DNA]</scope>
    <source>
        <strain evidence="2">CGMCC 1.15304</strain>
    </source>
</reference>
<evidence type="ECO:0000313" key="1">
    <source>
        <dbReference type="EMBL" id="MFC4347031.1"/>
    </source>
</evidence>
<name>A0ABV8U761_9PROT</name>
<keyword evidence="1" id="KW-0489">Methyltransferase</keyword>
<keyword evidence="2" id="KW-1185">Reference proteome</keyword>
<dbReference type="EMBL" id="JBHSCR010000002">
    <property type="protein sequence ID" value="MFC4347031.1"/>
    <property type="molecule type" value="Genomic_DNA"/>
</dbReference>
<dbReference type="Gene3D" id="3.40.50.150">
    <property type="entry name" value="Vaccinia Virus protein VP39"/>
    <property type="match status" value="1"/>
</dbReference>
<dbReference type="RefSeq" id="WP_082719858.1">
    <property type="nucleotide sequence ID" value="NZ_JBHSCR010000002.1"/>
</dbReference>
<protein>
    <submittedName>
        <fullName evidence="1">Class I SAM-dependent methyltransferase</fullName>
        <ecNumber evidence="1">2.1.1.-</ecNumber>
    </submittedName>
</protein>
<sequence length="197" mass="22855">MGAGSWIDRQKSNEREQDMNARQQVLQHMPKNAVCAEVGVHLGDYSAKIINRTNPKKLYLIDPWQVIEDEKYAKSWFGKKVAQREMDQRYKSVQKRFADNPAVEILRDFSKGAVEHIPDGSLDFVYLDGDHSYEGVCLDFDLFYDKVKPNGLIYGDDYTDQFWWGTGVIDALHKNLYEKDLRLVFLNGTQFCCRKMG</sequence>
<accession>A0ABV8U761</accession>